<feature type="domain" description="AbiEi antitoxin N-terminal" evidence="1">
    <location>
        <begin position="13"/>
        <end position="58"/>
    </location>
</feature>
<dbReference type="InterPro" id="IPR025159">
    <property type="entry name" value="AbiEi_N"/>
</dbReference>
<dbReference type="RefSeq" id="WP_108346996.1">
    <property type="nucleotide sequence ID" value="NZ_PYXZ01000014.1"/>
</dbReference>
<protein>
    <recommendedName>
        <fullName evidence="1">AbiEi antitoxin N-terminal domain-containing protein</fullName>
    </recommendedName>
</protein>
<organism evidence="2 3">
    <name type="scientific">Nocardioides currus</name>
    <dbReference type="NCBI Taxonomy" id="2133958"/>
    <lineage>
        <taxon>Bacteria</taxon>
        <taxon>Bacillati</taxon>
        <taxon>Actinomycetota</taxon>
        <taxon>Actinomycetes</taxon>
        <taxon>Propionibacteriales</taxon>
        <taxon>Nocardioidaceae</taxon>
        <taxon>Nocardioides</taxon>
    </lineage>
</organism>
<keyword evidence="3" id="KW-1185">Reference proteome</keyword>
<dbReference type="Proteomes" id="UP000244867">
    <property type="component" value="Unassembled WGS sequence"/>
</dbReference>
<comment type="caution">
    <text evidence="2">The sequence shown here is derived from an EMBL/GenBank/DDBJ whole genome shotgun (WGS) entry which is preliminary data.</text>
</comment>
<dbReference type="EMBL" id="PYXZ01000014">
    <property type="protein sequence ID" value="PUA78949.1"/>
    <property type="molecule type" value="Genomic_DNA"/>
</dbReference>
<accession>A0A2R7YSZ0</accession>
<name>A0A2R7YSZ0_9ACTN</name>
<dbReference type="AlphaFoldDB" id="A0A2R7YSZ0"/>
<evidence type="ECO:0000259" key="1">
    <source>
        <dbReference type="Pfam" id="PF13338"/>
    </source>
</evidence>
<dbReference type="OrthoDB" id="5517693at2"/>
<proteinExistence type="predicted"/>
<gene>
    <name evidence="2" type="ORF">C7S10_21705</name>
</gene>
<dbReference type="Pfam" id="PF13338">
    <property type="entry name" value="AbiEi_4"/>
    <property type="match status" value="1"/>
</dbReference>
<reference evidence="2 3" key="1">
    <citation type="submission" date="2018-03" db="EMBL/GenBank/DDBJ databases">
        <authorList>
            <person name="Keele B.F."/>
        </authorList>
    </citation>
    <scope>NUCLEOTIDE SEQUENCE [LARGE SCALE GENOMIC DNA]</scope>
    <source>
        <strain evidence="2 3">IB-3</strain>
    </source>
</reference>
<sequence>MAGTRQDLRLALQRLAFSQSGYFTAAQALDLGYSYQAQKYHVDSGNWLRVDRGLFRLPDWPSAPEDQWVRWTLWSEDRGVVSHDSAALVHDLGELDPRHVHLSVPVGFRAVDPAVVTHVSELPATDVLDQGGWRVTTPLRTLLDLAGSDTSQEQLDAAVAAALERGLTTARRIRSRSDEAGDRAALRIERALGATTK</sequence>
<evidence type="ECO:0000313" key="2">
    <source>
        <dbReference type="EMBL" id="PUA78949.1"/>
    </source>
</evidence>
<evidence type="ECO:0000313" key="3">
    <source>
        <dbReference type="Proteomes" id="UP000244867"/>
    </source>
</evidence>